<feature type="transmembrane region" description="Helical" evidence="5">
    <location>
        <begin position="74"/>
        <end position="94"/>
    </location>
</feature>
<evidence type="ECO:0000256" key="2">
    <source>
        <dbReference type="ARBA" id="ARBA00022692"/>
    </source>
</evidence>
<evidence type="ECO:0000256" key="4">
    <source>
        <dbReference type="ARBA" id="ARBA00023136"/>
    </source>
</evidence>
<dbReference type="Pfam" id="PF00001">
    <property type="entry name" value="7tm_1"/>
    <property type="match status" value="1"/>
</dbReference>
<dbReference type="GeneID" id="101853848"/>
<dbReference type="PANTHER" id="PTHR46641">
    <property type="entry name" value="FMRFAMIDE RECEPTOR-RELATED"/>
    <property type="match status" value="1"/>
</dbReference>
<dbReference type="Pfam" id="PF10324">
    <property type="entry name" value="7TM_GPCR_Srw"/>
    <property type="match status" value="1"/>
</dbReference>
<dbReference type="PANTHER" id="PTHR46641:SF2">
    <property type="entry name" value="FMRFAMIDE RECEPTOR"/>
    <property type="match status" value="1"/>
</dbReference>
<reference evidence="8 9" key="1">
    <citation type="submission" date="2025-05" db="UniProtKB">
        <authorList>
            <consortium name="RefSeq"/>
        </authorList>
    </citation>
    <scope>IDENTIFICATION</scope>
</reference>
<feature type="transmembrane region" description="Helical" evidence="5">
    <location>
        <begin position="35"/>
        <end position="54"/>
    </location>
</feature>
<dbReference type="InterPro" id="IPR017452">
    <property type="entry name" value="GPCR_Rhodpsn_7TM"/>
</dbReference>
<dbReference type="RefSeq" id="XP_035824931.1">
    <property type="nucleotide sequence ID" value="XM_035969038.1"/>
</dbReference>
<feature type="transmembrane region" description="Helical" evidence="5">
    <location>
        <begin position="466"/>
        <end position="486"/>
    </location>
</feature>
<keyword evidence="2 5" id="KW-0812">Transmembrane</keyword>
<organism evidence="7 9">
    <name type="scientific">Aplysia californica</name>
    <name type="common">California sea hare</name>
    <dbReference type="NCBI Taxonomy" id="6500"/>
    <lineage>
        <taxon>Eukaryota</taxon>
        <taxon>Metazoa</taxon>
        <taxon>Spiralia</taxon>
        <taxon>Lophotrochozoa</taxon>
        <taxon>Mollusca</taxon>
        <taxon>Gastropoda</taxon>
        <taxon>Heterobranchia</taxon>
        <taxon>Euthyneura</taxon>
        <taxon>Tectipleura</taxon>
        <taxon>Aplysiida</taxon>
        <taxon>Aplysioidea</taxon>
        <taxon>Aplysiidae</taxon>
        <taxon>Aplysia</taxon>
    </lineage>
</organism>
<evidence type="ECO:0000313" key="7">
    <source>
        <dbReference type="Proteomes" id="UP000694888"/>
    </source>
</evidence>
<evidence type="ECO:0000256" key="1">
    <source>
        <dbReference type="ARBA" id="ARBA00004370"/>
    </source>
</evidence>
<dbReference type="PRINTS" id="PR00237">
    <property type="entry name" value="GPCRRHODOPSN"/>
</dbReference>
<feature type="transmembrane region" description="Helical" evidence="5">
    <location>
        <begin position="114"/>
        <end position="138"/>
    </location>
</feature>
<evidence type="ECO:0000313" key="9">
    <source>
        <dbReference type="RefSeq" id="XP_035824931.1"/>
    </source>
</evidence>
<protein>
    <submittedName>
        <fullName evidence="8 9">Uncharacterized protein LOC101853848 isoform X1</fullName>
    </submittedName>
</protein>
<proteinExistence type="predicted"/>
<evidence type="ECO:0000259" key="6">
    <source>
        <dbReference type="PROSITE" id="PS50262"/>
    </source>
</evidence>
<accession>A0ABM1VR89</accession>
<feature type="transmembrane region" description="Helical" evidence="5">
    <location>
        <begin position="424"/>
        <end position="446"/>
    </location>
</feature>
<dbReference type="Proteomes" id="UP000694888">
    <property type="component" value="Unplaced"/>
</dbReference>
<dbReference type="Gene3D" id="1.20.1070.10">
    <property type="entry name" value="Rhodopsin 7-helix transmembrane proteins"/>
    <property type="match status" value="2"/>
</dbReference>
<dbReference type="SUPFAM" id="SSF81321">
    <property type="entry name" value="Family A G protein-coupled receptor-like"/>
    <property type="match status" value="1"/>
</dbReference>
<comment type="subcellular location">
    <subcellularLocation>
        <location evidence="1">Membrane</location>
    </subcellularLocation>
</comment>
<evidence type="ECO:0000313" key="8">
    <source>
        <dbReference type="RefSeq" id="XP_005095657.1"/>
    </source>
</evidence>
<dbReference type="CDD" id="cd14978">
    <property type="entry name" value="7tmA_FMRFamide_R-like"/>
    <property type="match status" value="1"/>
</dbReference>
<feature type="transmembrane region" description="Helical" evidence="5">
    <location>
        <begin position="377"/>
        <end position="403"/>
    </location>
</feature>
<evidence type="ECO:0000256" key="3">
    <source>
        <dbReference type="ARBA" id="ARBA00022989"/>
    </source>
</evidence>
<keyword evidence="3 5" id="KW-1133">Transmembrane helix</keyword>
<keyword evidence="7" id="KW-1185">Reference proteome</keyword>
<dbReference type="InterPro" id="IPR052954">
    <property type="entry name" value="GPCR-Ligand_Int"/>
</dbReference>
<sequence length="537" mass="59129">MIECTNQTVDVGGGGAESALGDEDAQRLFKDVSKVINQVVIPTVCAFGMVGNVLNLTILTRRKLQKSFRTLEQAANLCLISLAVSDLMFCVFVFPHMFLPTDDIYDKRGLLLDYRLYCAAVINIFIMESTLLTVAMSLERYLACCFPLRQDLYLTTRRIKYVIVFTFIFSVGFNIPVFWRYEVVTLCASNYSVSDTSANVIVDGDIGSSTNSSGLHDSGEFLNFGGLASDTSVLLENITGAVLGTGTLATGSGVVDPSKSSSLSQHVSSSHLQSSSPLISSLSSTLFSSESSPTSLPQMSQSISASASALASSISQNAASASSFSPLPSSSSSQPSTAMAAANVPNSNTHLLSKPVRYTAKQVLLMNSETVDTVYRILWAVFGNFVPLLLLFFFNVCLCRKIYKSYKMRRQFKRQAQAKSSSHVLTITLVVIVVMFFILVAPSEVVLHVSQISNSNMSPTYKTIEVVLNLMQSINFSVNFILYCIISPYFRKTLKYLMLCGCYNIYQVSRQWKKEFETSLMCPTQGSRRKKTLRRHL</sequence>
<name>A0ABM1VR89_APLCA</name>
<dbReference type="PROSITE" id="PS50262">
    <property type="entry name" value="G_PROTEIN_RECEP_F1_2"/>
    <property type="match status" value="1"/>
</dbReference>
<keyword evidence="4 5" id="KW-0472">Membrane</keyword>
<dbReference type="InterPro" id="IPR019427">
    <property type="entry name" value="7TM_GPCR_serpentine_rcpt_Srw"/>
</dbReference>
<dbReference type="RefSeq" id="XP_005095657.1">
    <property type="nucleotide sequence ID" value="XM_005095600.3"/>
</dbReference>
<feature type="transmembrane region" description="Helical" evidence="5">
    <location>
        <begin position="159"/>
        <end position="179"/>
    </location>
</feature>
<evidence type="ECO:0000256" key="5">
    <source>
        <dbReference type="SAM" id="Phobius"/>
    </source>
</evidence>
<dbReference type="InterPro" id="IPR000276">
    <property type="entry name" value="GPCR_Rhodpsn"/>
</dbReference>
<gene>
    <name evidence="8 9" type="primary">LOC101853848</name>
</gene>
<feature type="domain" description="G-protein coupled receptors family 1 profile" evidence="6">
    <location>
        <begin position="51"/>
        <end position="483"/>
    </location>
</feature>